<gene>
    <name evidence="2" type="primary">cyaA_2</name>
    <name evidence="2" type="ORF">Pla144_34720</name>
</gene>
<dbReference type="Pfam" id="PF00211">
    <property type="entry name" value="Guanylate_cyc"/>
    <property type="match status" value="1"/>
</dbReference>
<dbReference type="InterPro" id="IPR029787">
    <property type="entry name" value="Nucleotide_cyclase"/>
</dbReference>
<dbReference type="SMART" id="SM00044">
    <property type="entry name" value="CYCc"/>
    <property type="match status" value="1"/>
</dbReference>
<dbReference type="EC" id="4.6.1.1" evidence="2"/>
<name>A0A5C6CM05_9BACT</name>
<dbReference type="Proteomes" id="UP000318437">
    <property type="component" value="Unassembled WGS sequence"/>
</dbReference>
<dbReference type="GO" id="GO:0009190">
    <property type="term" value="P:cyclic nucleotide biosynthetic process"/>
    <property type="evidence" value="ECO:0007669"/>
    <property type="project" value="InterPro"/>
</dbReference>
<dbReference type="GO" id="GO:0004016">
    <property type="term" value="F:adenylate cyclase activity"/>
    <property type="evidence" value="ECO:0007669"/>
    <property type="project" value="UniProtKB-EC"/>
</dbReference>
<dbReference type="InterPro" id="IPR001054">
    <property type="entry name" value="A/G_cyclase"/>
</dbReference>
<dbReference type="RefSeq" id="WP_146451821.1">
    <property type="nucleotide sequence ID" value="NZ_SJPS01000005.1"/>
</dbReference>
<dbReference type="AlphaFoldDB" id="A0A5C6CM05"/>
<dbReference type="PROSITE" id="PS50125">
    <property type="entry name" value="GUANYLATE_CYCLASE_2"/>
    <property type="match status" value="1"/>
</dbReference>
<comment type="caution">
    <text evidence="2">The sequence shown here is derived from an EMBL/GenBank/DDBJ whole genome shotgun (WGS) entry which is preliminary data.</text>
</comment>
<organism evidence="2 3">
    <name type="scientific">Bythopirellula polymerisocia</name>
    <dbReference type="NCBI Taxonomy" id="2528003"/>
    <lineage>
        <taxon>Bacteria</taxon>
        <taxon>Pseudomonadati</taxon>
        <taxon>Planctomycetota</taxon>
        <taxon>Planctomycetia</taxon>
        <taxon>Pirellulales</taxon>
        <taxon>Lacipirellulaceae</taxon>
        <taxon>Bythopirellula</taxon>
    </lineage>
</organism>
<evidence type="ECO:0000313" key="3">
    <source>
        <dbReference type="Proteomes" id="UP000318437"/>
    </source>
</evidence>
<dbReference type="EMBL" id="SJPS01000005">
    <property type="protein sequence ID" value="TWU24587.1"/>
    <property type="molecule type" value="Genomic_DNA"/>
</dbReference>
<proteinExistence type="predicted"/>
<protein>
    <submittedName>
        <fullName evidence="2">Adenylate cyclase 1</fullName>
        <ecNumber evidence="2">4.6.1.1</ecNumber>
    </submittedName>
</protein>
<keyword evidence="2" id="KW-0456">Lyase</keyword>
<dbReference type="PANTHER" id="PTHR43081">
    <property type="entry name" value="ADENYLATE CYCLASE, TERMINAL-DIFFERENTIATION SPECIFIC-RELATED"/>
    <property type="match status" value="1"/>
</dbReference>
<dbReference type="Gene3D" id="3.30.70.1230">
    <property type="entry name" value="Nucleotide cyclase"/>
    <property type="match status" value="1"/>
</dbReference>
<dbReference type="OrthoDB" id="9806704at2"/>
<reference evidence="2 3" key="1">
    <citation type="submission" date="2019-02" db="EMBL/GenBank/DDBJ databases">
        <title>Deep-cultivation of Planctomycetes and their phenomic and genomic characterization uncovers novel biology.</title>
        <authorList>
            <person name="Wiegand S."/>
            <person name="Jogler M."/>
            <person name="Boedeker C."/>
            <person name="Pinto D."/>
            <person name="Vollmers J."/>
            <person name="Rivas-Marin E."/>
            <person name="Kohn T."/>
            <person name="Peeters S.H."/>
            <person name="Heuer A."/>
            <person name="Rast P."/>
            <person name="Oberbeckmann S."/>
            <person name="Bunk B."/>
            <person name="Jeske O."/>
            <person name="Meyerdierks A."/>
            <person name="Storesund J.E."/>
            <person name="Kallscheuer N."/>
            <person name="Luecker S."/>
            <person name="Lage O.M."/>
            <person name="Pohl T."/>
            <person name="Merkel B.J."/>
            <person name="Hornburger P."/>
            <person name="Mueller R.-W."/>
            <person name="Bruemmer F."/>
            <person name="Labrenz M."/>
            <person name="Spormann A.M."/>
            <person name="Op Den Camp H."/>
            <person name="Overmann J."/>
            <person name="Amann R."/>
            <person name="Jetten M.S.M."/>
            <person name="Mascher T."/>
            <person name="Medema M.H."/>
            <person name="Devos D.P."/>
            <person name="Kaster A.-K."/>
            <person name="Ovreas L."/>
            <person name="Rohde M."/>
            <person name="Galperin M.Y."/>
            <person name="Jogler C."/>
        </authorList>
    </citation>
    <scope>NUCLEOTIDE SEQUENCE [LARGE SCALE GENOMIC DNA]</scope>
    <source>
        <strain evidence="2 3">Pla144</strain>
    </source>
</reference>
<evidence type="ECO:0000313" key="2">
    <source>
        <dbReference type="EMBL" id="TWU24587.1"/>
    </source>
</evidence>
<dbReference type="InterPro" id="IPR050697">
    <property type="entry name" value="Adenylyl/Guanylyl_Cyclase_3/4"/>
</dbReference>
<keyword evidence="3" id="KW-1185">Reference proteome</keyword>
<dbReference type="GO" id="GO:0035556">
    <property type="term" value="P:intracellular signal transduction"/>
    <property type="evidence" value="ECO:0007669"/>
    <property type="project" value="InterPro"/>
</dbReference>
<accession>A0A5C6CM05</accession>
<dbReference type="CDD" id="cd07302">
    <property type="entry name" value="CHD"/>
    <property type="match status" value="1"/>
</dbReference>
<dbReference type="PANTHER" id="PTHR43081:SF1">
    <property type="entry name" value="ADENYLATE CYCLASE, TERMINAL-DIFFERENTIATION SPECIFIC"/>
    <property type="match status" value="1"/>
</dbReference>
<sequence length="500" mass="54147">MAATMLDSSPPPFTHDFAPLLGKAALANFSPHLGNATPIEGPSSLTWNKWLTAISQLHRASADSPAFFLDAVRFAIETIGLDAACVLSYASQPHGGSWHELANDGCAVSGKVRPDETVLRMLAGNPVACYQSSLPNVAGVVDTQAVALAPVLDSSGELIGCIYGVRNNYGSNRRRGIRPFEARMLQVLAESVAVGIARIELEKVAARTRVLLEQAFSPTVVGHIQRHPECLAGQLREVTLLFSDLRGFTSLAETLPPAECYRLLGDVMEVFTAAVIDHAGIVVDYYGDGLLAMWNAPIDQAEQADLSCRAALAMFDALKRVSEQWLPTMQVPLEMGIGIHTGEVLVGNAGTKFRLKYGPRGSNVNLANRVQAATKQLETPLLITGPTQQKLSNRFFSLRVCTARLPGLEQPVELFAVYPASFSAEVKARLDQYSHALRNYEAGEFTHAEELLSDLVRADSVSPARFLAHQAATMRHAEIGRRASDKGIGKMDCVIDIFEK</sequence>
<evidence type="ECO:0000259" key="1">
    <source>
        <dbReference type="PROSITE" id="PS50125"/>
    </source>
</evidence>
<feature type="domain" description="Guanylate cyclase" evidence="1">
    <location>
        <begin position="239"/>
        <end position="371"/>
    </location>
</feature>
<dbReference type="SUPFAM" id="SSF55073">
    <property type="entry name" value="Nucleotide cyclase"/>
    <property type="match status" value="1"/>
</dbReference>